<evidence type="ECO:0000313" key="18">
    <source>
        <dbReference type="Proteomes" id="UP000284189"/>
    </source>
</evidence>
<dbReference type="GO" id="GO:0009055">
    <property type="term" value="F:electron transfer activity"/>
    <property type="evidence" value="ECO:0007669"/>
    <property type="project" value="TreeGrafter"/>
</dbReference>
<evidence type="ECO:0000259" key="14">
    <source>
        <dbReference type="Pfam" id="PF00890"/>
    </source>
</evidence>
<dbReference type="Gene3D" id="3.50.50.60">
    <property type="entry name" value="FAD/NAD(P)-binding domain"/>
    <property type="match status" value="1"/>
</dbReference>
<evidence type="ECO:0000256" key="5">
    <source>
        <dbReference type="ARBA" id="ARBA00022448"/>
    </source>
</evidence>
<evidence type="ECO:0000256" key="3">
    <source>
        <dbReference type="ARBA" id="ARBA00008040"/>
    </source>
</evidence>
<dbReference type="OrthoDB" id="9806724at2"/>
<evidence type="ECO:0000256" key="11">
    <source>
        <dbReference type="ARBA" id="ARBA00023136"/>
    </source>
</evidence>
<protein>
    <recommendedName>
        <fullName evidence="4">succinate dehydrogenase</fullName>
        <ecNumber evidence="4">1.3.5.1</ecNumber>
    </recommendedName>
</protein>
<dbReference type="PRINTS" id="PR00368">
    <property type="entry name" value="FADPNR"/>
</dbReference>
<evidence type="ECO:0000256" key="9">
    <source>
        <dbReference type="ARBA" id="ARBA00022982"/>
    </source>
</evidence>
<reference evidence="16 18" key="1">
    <citation type="submission" date="2018-08" db="EMBL/GenBank/DDBJ databases">
        <title>Proposal of Muricauda 72 sp.nov. and Muricauda NH166 sp.nov., isolated from seawater.</title>
        <authorList>
            <person name="Cheng H."/>
            <person name="Wu Y.-H."/>
            <person name="Guo L.-L."/>
            <person name="Xu X.-W."/>
        </authorList>
    </citation>
    <scope>NUCLEOTIDE SEQUENCE [LARGE SCALE GENOMIC DNA]</scope>
    <source>
        <strain evidence="16 18">NH166</strain>
    </source>
</reference>
<keyword evidence="8" id="KW-0274">FAD</keyword>
<organism evidence="16 18">
    <name type="scientific">Flagellimonas aequoris</name>
    <dbReference type="NCBI Taxonomy" id="2306997"/>
    <lineage>
        <taxon>Bacteria</taxon>
        <taxon>Pseudomonadati</taxon>
        <taxon>Bacteroidota</taxon>
        <taxon>Flavobacteriia</taxon>
        <taxon>Flavobacteriales</taxon>
        <taxon>Flavobacteriaceae</taxon>
        <taxon>Flagellimonas</taxon>
    </lineage>
</organism>
<comment type="caution">
    <text evidence="16">The sequence shown here is derived from an EMBL/GenBank/DDBJ whole genome shotgun (WGS) entry which is preliminary data.</text>
</comment>
<evidence type="ECO:0000256" key="2">
    <source>
        <dbReference type="ARBA" id="ARBA00004413"/>
    </source>
</evidence>
<keyword evidence="5" id="KW-0813">Transport</keyword>
<evidence type="ECO:0000256" key="4">
    <source>
        <dbReference type="ARBA" id="ARBA00012792"/>
    </source>
</evidence>
<keyword evidence="19" id="KW-1185">Reference proteome</keyword>
<evidence type="ECO:0000313" key="19">
    <source>
        <dbReference type="Proteomes" id="UP000321528"/>
    </source>
</evidence>
<dbReference type="EMBL" id="QXFJ01000010">
    <property type="protein sequence ID" value="RIV72846.1"/>
    <property type="molecule type" value="Genomic_DNA"/>
</dbReference>
<reference evidence="17 19" key="2">
    <citation type="submission" date="2019-07" db="EMBL/GenBank/DDBJ databases">
        <title>Draft genome of two Muricauda strains isolated from deep sea.</title>
        <authorList>
            <person name="Sun C."/>
        </authorList>
    </citation>
    <scope>NUCLEOTIDE SEQUENCE [LARGE SCALE GENOMIC DNA]</scope>
    <source>
        <strain evidence="17 19">NH166</strain>
    </source>
</reference>
<feature type="active site" description="Proton acceptor" evidence="13">
    <location>
        <position position="338"/>
    </location>
</feature>
<dbReference type="PANTHER" id="PTHR11632:SF53">
    <property type="entry name" value="SUCCINATE DEHYDROGENASE FLAVOPROTEIN SUBUNIT"/>
    <property type="match status" value="1"/>
</dbReference>
<dbReference type="GO" id="GO:0009061">
    <property type="term" value="P:anaerobic respiration"/>
    <property type="evidence" value="ECO:0007669"/>
    <property type="project" value="TreeGrafter"/>
</dbReference>
<dbReference type="FunFam" id="1.20.58.100:FF:000003">
    <property type="entry name" value="Succinate dehydrogenase flavoprotein subunit"/>
    <property type="match status" value="1"/>
</dbReference>
<dbReference type="AlphaFoldDB" id="A0A418NAC2"/>
<dbReference type="EMBL" id="VNWL01000009">
    <property type="protein sequence ID" value="TXK05352.1"/>
    <property type="molecule type" value="Genomic_DNA"/>
</dbReference>
<evidence type="ECO:0000259" key="15">
    <source>
        <dbReference type="Pfam" id="PF02910"/>
    </source>
</evidence>
<evidence type="ECO:0000256" key="10">
    <source>
        <dbReference type="ARBA" id="ARBA00023002"/>
    </source>
</evidence>
<dbReference type="FunFam" id="3.50.50.60:FF:000009">
    <property type="entry name" value="Succinate dehydrogenase flavoprotein subunit"/>
    <property type="match status" value="1"/>
</dbReference>
<keyword evidence="11" id="KW-0472">Membrane</keyword>
<dbReference type="InterPro" id="IPR037099">
    <property type="entry name" value="Fum_R/Succ_DH_flav-like_C_sf"/>
</dbReference>
<dbReference type="InterPro" id="IPR036188">
    <property type="entry name" value="FAD/NAD-bd_sf"/>
</dbReference>
<dbReference type="NCBIfam" id="TIGR01811">
    <property type="entry name" value="sdhA_Bsu"/>
    <property type="match status" value="1"/>
</dbReference>
<keyword evidence="6" id="KW-1003">Cell membrane</keyword>
<keyword evidence="10" id="KW-0560">Oxidoreductase</keyword>
<dbReference type="Proteomes" id="UP000284189">
    <property type="component" value="Unassembled WGS sequence"/>
</dbReference>
<dbReference type="GO" id="GO:0008177">
    <property type="term" value="F:succinate dehydrogenase (quinone) activity"/>
    <property type="evidence" value="ECO:0007669"/>
    <property type="project" value="UniProtKB-EC"/>
</dbReference>
<dbReference type="GO" id="GO:0005886">
    <property type="term" value="C:plasma membrane"/>
    <property type="evidence" value="ECO:0007669"/>
    <property type="project" value="UniProtKB-SubCell"/>
</dbReference>
<dbReference type="SUPFAM" id="SSF51905">
    <property type="entry name" value="FAD/NAD(P)-binding domain"/>
    <property type="match status" value="1"/>
</dbReference>
<evidence type="ECO:0000256" key="12">
    <source>
        <dbReference type="ARBA" id="ARBA00049220"/>
    </source>
</evidence>
<evidence type="ECO:0000313" key="17">
    <source>
        <dbReference type="EMBL" id="TXK05352.1"/>
    </source>
</evidence>
<dbReference type="InterPro" id="IPR027477">
    <property type="entry name" value="Succ_DH/fumarate_Rdtase_cat_sf"/>
</dbReference>
<feature type="domain" description="Fumarate reductase/succinate dehydrogenase flavoprotein-like C-terminal" evidence="15">
    <location>
        <begin position="532"/>
        <end position="666"/>
    </location>
</feature>
<sequence length="667" mass="74144">MGILDSKIPSGPLADKWTKHKNDINLVNPANKRNIDIIVVGTGLAGGAAAATLAELGYNVKTFCYQDSPRRAHSIAAQGGINAAKNYQGDGDSNYRLFYDTIKGGDYRSREANVYRLAEVSGNIIDQCVAQGVPFAREYGGMLDNRSFGGVLVSRTFYAKGQTGQQLLLGAYAAMNRQINRGKIQSFTRHEMMDLVLVDGKARGIIARDLVSGKIERHSAHAVVLATGGYGNVFFLSTNAMGSNVMAAWRAHRKGAFFANPCFTQIHPTCIPVSGDHQSKLTLMSESLRNDGRIWVPKKMEDAVAIREGKLKPTQIAEEDRDYYLERRYPAFGNLVPRDVASRAAKERCDAGFGVNKTGEAVYLDFASAIKRYGKEKAMTSGIKDPDEATIIKLGEEVIEAKYGNLFQMYEKIVDENPYKTPMKIYPAVHYTMGGLWVDYNLQTTIPGCYCAGEANFSDHGANRLGASALMQGLADGYFVLPYTIGDYLSKDIRTGKIPTDSAAFDEAEKQVRDRMEKLMSGSGIHSVDYYHKKLGKIMWNKCGMARNAKGLEEAIKEIAELRKDFWENVKVTGTIESKNQELEKAGRVADFLELGELFAKDALQRNESCGGHFREEYQTEEGEALRDDENFKFVAAWEYVGEPKDAKLHKEDLVYENIELKTRSYK</sequence>
<evidence type="ECO:0000256" key="6">
    <source>
        <dbReference type="ARBA" id="ARBA00022475"/>
    </source>
</evidence>
<keyword evidence="9" id="KW-0249">Electron transport</keyword>
<evidence type="ECO:0000256" key="13">
    <source>
        <dbReference type="PIRSR" id="PIRSR630664-50"/>
    </source>
</evidence>
<dbReference type="SUPFAM" id="SSF56425">
    <property type="entry name" value="Succinate dehydrogenase/fumarate reductase flavoprotein, catalytic domain"/>
    <property type="match status" value="1"/>
</dbReference>
<accession>A0A418NAC2</accession>
<keyword evidence="7" id="KW-0285">Flavoprotein</keyword>
<dbReference type="InterPro" id="IPR011280">
    <property type="entry name" value="Succ_DH/Fum_Rdt_flav_su"/>
</dbReference>
<dbReference type="InterPro" id="IPR003953">
    <property type="entry name" value="FAD-dep_OxRdtase_2_FAD-bd"/>
</dbReference>
<evidence type="ECO:0000256" key="1">
    <source>
        <dbReference type="ARBA" id="ARBA00001974"/>
    </source>
</evidence>
<proteinExistence type="inferred from homology"/>
<dbReference type="GO" id="GO:0050660">
    <property type="term" value="F:flavin adenine dinucleotide binding"/>
    <property type="evidence" value="ECO:0007669"/>
    <property type="project" value="TreeGrafter"/>
</dbReference>
<dbReference type="InterPro" id="IPR015939">
    <property type="entry name" value="Fum_Rdtase/Succ_DH_flav-like_C"/>
</dbReference>
<gene>
    <name evidence="16" type="ORF">D2U88_04235</name>
    <name evidence="17" type="ORF">FQ019_04210</name>
</gene>
<feature type="domain" description="FAD-dependent oxidoreductase 2 FAD-binding" evidence="14">
    <location>
        <begin position="36"/>
        <end position="470"/>
    </location>
</feature>
<evidence type="ECO:0000313" key="16">
    <source>
        <dbReference type="EMBL" id="RIV72846.1"/>
    </source>
</evidence>
<dbReference type="Pfam" id="PF02910">
    <property type="entry name" value="Succ_DH_flav_C"/>
    <property type="match status" value="1"/>
</dbReference>
<dbReference type="Pfam" id="PF00890">
    <property type="entry name" value="FAD_binding_2"/>
    <property type="match status" value="1"/>
</dbReference>
<dbReference type="InterPro" id="IPR030664">
    <property type="entry name" value="SdhA/FrdA/AprA"/>
</dbReference>
<dbReference type="Proteomes" id="UP000321528">
    <property type="component" value="Unassembled WGS sequence"/>
</dbReference>
<dbReference type="EC" id="1.3.5.1" evidence="4"/>
<evidence type="ECO:0000256" key="7">
    <source>
        <dbReference type="ARBA" id="ARBA00022630"/>
    </source>
</evidence>
<dbReference type="RefSeq" id="WP_119639061.1">
    <property type="nucleotide sequence ID" value="NZ_QXFJ01000010.1"/>
</dbReference>
<comment type="cofactor">
    <cofactor evidence="1">
        <name>FAD</name>
        <dbReference type="ChEBI" id="CHEBI:57692"/>
    </cofactor>
</comment>
<dbReference type="Gene3D" id="3.90.700.10">
    <property type="entry name" value="Succinate dehydrogenase/fumarate reductase flavoprotein, catalytic domain"/>
    <property type="match status" value="1"/>
</dbReference>
<comment type="similarity">
    <text evidence="3">Belongs to the FAD-dependent oxidoreductase 2 family. FRD/SDH subfamily.</text>
</comment>
<dbReference type="Gene3D" id="1.20.58.100">
    <property type="entry name" value="Fumarate reductase/succinate dehydrogenase flavoprotein-like, C-terminal domain"/>
    <property type="match status" value="1"/>
</dbReference>
<comment type="subcellular location">
    <subcellularLocation>
        <location evidence="2">Cell membrane</location>
        <topology evidence="2">Peripheral membrane protein</topology>
        <orientation evidence="2">Cytoplasmic side</orientation>
    </subcellularLocation>
</comment>
<dbReference type="NCBIfam" id="NF005749">
    <property type="entry name" value="PRK07573.1"/>
    <property type="match status" value="1"/>
</dbReference>
<dbReference type="PANTHER" id="PTHR11632">
    <property type="entry name" value="SUCCINATE DEHYDROGENASE 2 FLAVOPROTEIN SUBUNIT"/>
    <property type="match status" value="1"/>
</dbReference>
<comment type="catalytic activity">
    <reaction evidence="12">
        <text>a quinone + succinate = fumarate + a quinol</text>
        <dbReference type="Rhea" id="RHEA:40523"/>
        <dbReference type="ChEBI" id="CHEBI:24646"/>
        <dbReference type="ChEBI" id="CHEBI:29806"/>
        <dbReference type="ChEBI" id="CHEBI:30031"/>
        <dbReference type="ChEBI" id="CHEBI:132124"/>
        <dbReference type="EC" id="1.3.5.1"/>
    </reaction>
</comment>
<dbReference type="SUPFAM" id="SSF46977">
    <property type="entry name" value="Succinate dehydrogenase/fumarate reductase flavoprotein C-terminal domain"/>
    <property type="match status" value="1"/>
</dbReference>
<evidence type="ECO:0000256" key="8">
    <source>
        <dbReference type="ARBA" id="ARBA00022827"/>
    </source>
</evidence>
<name>A0A418NAC2_9FLAO</name>